<dbReference type="SUPFAM" id="SSF52540">
    <property type="entry name" value="P-loop containing nucleoside triphosphate hydrolases"/>
    <property type="match status" value="1"/>
</dbReference>
<keyword evidence="5" id="KW-0653">Protein transport</keyword>
<dbReference type="PROSITE" id="PS51420">
    <property type="entry name" value="RHO"/>
    <property type="match status" value="1"/>
</dbReference>
<keyword evidence="11" id="KW-1185">Reference proteome</keyword>
<comment type="similarity">
    <text evidence="2">Belongs to the small GTPase superfamily. Rho family.</text>
</comment>
<dbReference type="OrthoDB" id="1436450at2759"/>
<dbReference type="GO" id="GO:0045335">
    <property type="term" value="C:phagocytic vesicle"/>
    <property type="evidence" value="ECO:0007669"/>
    <property type="project" value="TreeGrafter"/>
</dbReference>
<keyword evidence="10" id="KW-0378">Hydrolase</keyword>
<keyword evidence="4" id="KW-0547">Nucleotide-binding</keyword>
<dbReference type="AlphaFoldDB" id="B0E7K0"/>
<dbReference type="PANTHER" id="PTHR47981:SF20">
    <property type="entry name" value="RAS-RELATED PROTEIN RAB-7A"/>
    <property type="match status" value="1"/>
</dbReference>
<protein>
    <recommendedName>
        <fullName evidence="9">Ras-related protein Rab-7b</fullName>
    </recommendedName>
</protein>
<evidence type="ECO:0000256" key="3">
    <source>
        <dbReference type="ARBA" id="ARBA00022448"/>
    </source>
</evidence>
<keyword evidence="8" id="KW-0636">Prenylation</keyword>
<dbReference type="GO" id="GO:0005770">
    <property type="term" value="C:late endosome"/>
    <property type="evidence" value="ECO:0007669"/>
    <property type="project" value="UniProtKB-ARBA"/>
</dbReference>
<dbReference type="GO" id="GO:0002682">
    <property type="term" value="P:regulation of immune system process"/>
    <property type="evidence" value="ECO:0007669"/>
    <property type="project" value="UniProtKB-ARBA"/>
</dbReference>
<keyword evidence="3" id="KW-0813">Transport</keyword>
<dbReference type="NCBIfam" id="TIGR00231">
    <property type="entry name" value="small_GTP"/>
    <property type="match status" value="1"/>
</dbReference>
<evidence type="ECO:0000256" key="5">
    <source>
        <dbReference type="ARBA" id="ARBA00022927"/>
    </source>
</evidence>
<dbReference type="eggNOG" id="KOG0394">
    <property type="taxonomic scope" value="Eukaryota"/>
</dbReference>
<sequence length="207" mass="22916">MSKPKKTLLKMILIGDSAVGKSSLMNQFINKSFTAQYKATIGADFLTKEIDVDGESIALQVWDTAGHEKFMSFGQAFYRGSDCCFLVFDVTNEQSFQSLDTWKNDFLSGANPTNPTNFPFVVMGNKVDEDAAKRVVSNDQAKEWCENNGDIPYYETSAKSGLNVEEAFLTVARKVVKTMKKEDNHSVPISTISIDGNTTTEPNKSCC</sequence>
<dbReference type="CDD" id="cd01862">
    <property type="entry name" value="Rab7"/>
    <property type="match status" value="1"/>
</dbReference>
<accession>B0E7K0</accession>
<dbReference type="SMART" id="SM00173">
    <property type="entry name" value="RAS"/>
    <property type="match status" value="1"/>
</dbReference>
<comment type="similarity">
    <text evidence="1">Belongs to the small GTPase superfamily. Rab family.</text>
</comment>
<dbReference type="InterPro" id="IPR005225">
    <property type="entry name" value="Small_GTP-bd"/>
</dbReference>
<dbReference type="EMBL" id="DS548035">
    <property type="protein sequence ID" value="EDR29502.1"/>
    <property type="molecule type" value="Genomic_DNA"/>
</dbReference>
<evidence type="ECO:0000256" key="7">
    <source>
        <dbReference type="ARBA" id="ARBA00023288"/>
    </source>
</evidence>
<dbReference type="GeneID" id="5879255"/>
<dbReference type="PANTHER" id="PTHR47981">
    <property type="entry name" value="RAB FAMILY"/>
    <property type="match status" value="1"/>
</dbReference>
<dbReference type="GO" id="GO:0005764">
    <property type="term" value="C:lysosome"/>
    <property type="evidence" value="ECO:0007669"/>
    <property type="project" value="TreeGrafter"/>
</dbReference>
<dbReference type="OMA" id="KEAQFED"/>
<keyword evidence="7" id="KW-0449">Lipoprotein</keyword>
<dbReference type="GO" id="GO:0005525">
    <property type="term" value="F:GTP binding"/>
    <property type="evidence" value="ECO:0007669"/>
    <property type="project" value="UniProtKB-KW"/>
</dbReference>
<dbReference type="Proteomes" id="UP000008076">
    <property type="component" value="Unassembled WGS sequence"/>
</dbReference>
<dbReference type="VEuPathDB" id="AmoebaDB:EDI_095690"/>
<dbReference type="GO" id="GO:0003924">
    <property type="term" value="F:GTPase activity"/>
    <property type="evidence" value="ECO:0007669"/>
    <property type="project" value="InterPro"/>
</dbReference>
<proteinExistence type="inferred from homology"/>
<dbReference type="FunFam" id="3.40.50.300:FF:000751">
    <property type="entry name" value="Rab family GTPase, putative"/>
    <property type="match status" value="1"/>
</dbReference>
<dbReference type="SMART" id="SM00176">
    <property type="entry name" value="RAN"/>
    <property type="match status" value="1"/>
</dbReference>
<dbReference type="PROSITE" id="PS51421">
    <property type="entry name" value="RAS"/>
    <property type="match status" value="1"/>
</dbReference>
<dbReference type="GO" id="GO:0090385">
    <property type="term" value="P:phagosome-lysosome fusion"/>
    <property type="evidence" value="ECO:0007669"/>
    <property type="project" value="TreeGrafter"/>
</dbReference>
<dbReference type="PRINTS" id="PR00449">
    <property type="entry name" value="RASTRNSFRMNG"/>
</dbReference>
<keyword evidence="6" id="KW-0342">GTP-binding</keyword>
<reference evidence="11" key="1">
    <citation type="submission" date="2007-12" db="EMBL/GenBank/DDBJ databases">
        <title>Annotation of Entamoeba dispar SAW760.</title>
        <authorList>
            <person name="Lorenzi H."/>
            <person name="Inman J."/>
            <person name="Schobel S."/>
            <person name="Amedeo P."/>
            <person name="Caler E."/>
        </authorList>
    </citation>
    <scope>NUCLEOTIDE SEQUENCE [LARGE SCALE GENOMIC DNA]</scope>
    <source>
        <strain evidence="11">ATCC PRA-260 / SAW760</strain>
    </source>
</reference>
<organism evidence="11">
    <name type="scientific">Entamoeba dispar (strain ATCC PRA-260 / SAW760)</name>
    <dbReference type="NCBI Taxonomy" id="370354"/>
    <lineage>
        <taxon>Eukaryota</taxon>
        <taxon>Amoebozoa</taxon>
        <taxon>Evosea</taxon>
        <taxon>Archamoebae</taxon>
        <taxon>Mastigamoebida</taxon>
        <taxon>Entamoebidae</taxon>
        <taxon>Entamoeba</taxon>
    </lineage>
</organism>
<dbReference type="InterPro" id="IPR001806">
    <property type="entry name" value="Small_GTPase"/>
</dbReference>
<dbReference type="Gene3D" id="3.40.50.300">
    <property type="entry name" value="P-loop containing nucleotide triphosphate hydrolases"/>
    <property type="match status" value="1"/>
</dbReference>
<evidence type="ECO:0000256" key="9">
    <source>
        <dbReference type="ARBA" id="ARBA00067801"/>
    </source>
</evidence>
<evidence type="ECO:0000256" key="2">
    <source>
        <dbReference type="ARBA" id="ARBA00010142"/>
    </source>
</evidence>
<evidence type="ECO:0000256" key="1">
    <source>
        <dbReference type="ARBA" id="ARBA00006270"/>
    </source>
</evidence>
<dbReference type="Pfam" id="PF00071">
    <property type="entry name" value="Ras"/>
    <property type="match status" value="1"/>
</dbReference>
<evidence type="ECO:0000256" key="6">
    <source>
        <dbReference type="ARBA" id="ARBA00023134"/>
    </source>
</evidence>
<dbReference type="RefSeq" id="XP_001734353.1">
    <property type="nucleotide sequence ID" value="XM_001734301.1"/>
</dbReference>
<evidence type="ECO:0000313" key="11">
    <source>
        <dbReference type="Proteomes" id="UP000008076"/>
    </source>
</evidence>
<evidence type="ECO:0000256" key="4">
    <source>
        <dbReference type="ARBA" id="ARBA00022741"/>
    </source>
</evidence>
<dbReference type="InterPro" id="IPR027417">
    <property type="entry name" value="P-loop_NTPase"/>
</dbReference>
<dbReference type="GO" id="GO:0015031">
    <property type="term" value="P:protein transport"/>
    <property type="evidence" value="ECO:0007669"/>
    <property type="project" value="UniProtKB-KW"/>
</dbReference>
<dbReference type="SMART" id="SM00175">
    <property type="entry name" value="RAB"/>
    <property type="match status" value="1"/>
</dbReference>
<gene>
    <name evidence="10" type="ORF">EDI_095690</name>
</gene>
<dbReference type="PROSITE" id="PS51419">
    <property type="entry name" value="RAB"/>
    <property type="match status" value="1"/>
</dbReference>
<dbReference type="KEGG" id="edi:EDI_095690"/>
<evidence type="ECO:0000313" key="10">
    <source>
        <dbReference type="EMBL" id="EDR29502.1"/>
    </source>
</evidence>
<evidence type="ECO:0000256" key="8">
    <source>
        <dbReference type="ARBA" id="ARBA00023289"/>
    </source>
</evidence>
<name>B0E7K0_ENTDS</name>
<dbReference type="SMART" id="SM00174">
    <property type="entry name" value="RHO"/>
    <property type="match status" value="1"/>
</dbReference>